<dbReference type="InterPro" id="IPR003356">
    <property type="entry name" value="DNA_methylase_A-5"/>
</dbReference>
<dbReference type="InterPro" id="IPR029063">
    <property type="entry name" value="SAM-dependent_MTases_sf"/>
</dbReference>
<dbReference type="GO" id="GO:0003677">
    <property type="term" value="F:DNA binding"/>
    <property type="evidence" value="ECO:0007669"/>
    <property type="project" value="UniProtKB-KW"/>
</dbReference>
<dbReference type="AlphaFoldDB" id="A0A553V4C3"/>
<evidence type="ECO:0000256" key="9">
    <source>
        <dbReference type="ARBA" id="ARBA00047942"/>
    </source>
</evidence>
<dbReference type="PANTHER" id="PTHR42933:SF3">
    <property type="entry name" value="TYPE I RESTRICTION ENZYME MJAVIII METHYLASE SUBUNIT"/>
    <property type="match status" value="1"/>
</dbReference>
<comment type="similarity">
    <text evidence="2">Belongs to the type-I restriction system S methylase family.</text>
</comment>
<keyword evidence="4 12" id="KW-0489">Methyltransferase</keyword>
<evidence type="ECO:0000256" key="1">
    <source>
        <dbReference type="ARBA" id="ARBA00006594"/>
    </source>
</evidence>
<evidence type="ECO:0000256" key="2">
    <source>
        <dbReference type="ARBA" id="ARBA00010923"/>
    </source>
</evidence>
<dbReference type="EC" id="2.1.1.72" evidence="3"/>
<name>A0A553V4C3_9HELI</name>
<evidence type="ECO:0000259" key="10">
    <source>
        <dbReference type="Pfam" id="PF01420"/>
    </source>
</evidence>
<gene>
    <name evidence="12" type="ORF">FNE76_00905</name>
</gene>
<keyword evidence="6" id="KW-0949">S-adenosyl-L-methionine</keyword>
<evidence type="ECO:0000259" key="11">
    <source>
        <dbReference type="Pfam" id="PF02384"/>
    </source>
</evidence>
<protein>
    <recommendedName>
        <fullName evidence="3">site-specific DNA-methyltransferase (adenine-specific)</fullName>
        <ecNumber evidence="3">2.1.1.72</ecNumber>
    </recommendedName>
</protein>
<reference evidence="12" key="1">
    <citation type="submission" date="2019-07" db="EMBL/GenBank/DDBJ databases">
        <title>Helicobacter labacensis sp. nov., Helicobacter mehlei sp. nov. and Helicobacter vulpis sp. nov., isolated from gastric mucosa of red fox (Vulpis vulpis).</title>
        <authorList>
            <person name="Kusar D."/>
            <person name="Gruntar I."/>
            <person name="Pate M."/>
            <person name="Zajc U."/>
            <person name="Ocepek M."/>
        </authorList>
    </citation>
    <scope>NUCLEOTIDE SEQUENCE [LARGE SCALE GENOMIC DNA]</scope>
    <source>
        <strain evidence="12">L8b</strain>
    </source>
</reference>
<keyword evidence="7" id="KW-0680">Restriction system</keyword>
<reference evidence="12" key="2">
    <citation type="submission" date="2019-07" db="EMBL/GenBank/DDBJ databases">
        <authorList>
            <person name="Papic B."/>
        </authorList>
    </citation>
    <scope>NUCLEOTIDE SEQUENCE [LARGE SCALE GENOMIC DNA]</scope>
    <source>
        <strain evidence="12">L8b</strain>
    </source>
</reference>
<evidence type="ECO:0000313" key="12">
    <source>
        <dbReference type="EMBL" id="TSA87051.1"/>
    </source>
</evidence>
<dbReference type="Pfam" id="PF01420">
    <property type="entry name" value="Methylase_S"/>
    <property type="match status" value="1"/>
</dbReference>
<evidence type="ECO:0000256" key="7">
    <source>
        <dbReference type="ARBA" id="ARBA00022747"/>
    </source>
</evidence>
<sequence length="1135" mass="129411">MISEHNLKDILNSLGFEARKGEVFEYTYPNNAQICVDFKHKKIAYSPLDHRFKEGDYPSNDDPSTGFIIHRNTTTNFSSNENFVCLVAVHKLLEKGYAPKHIILEPTFKVGHNQQVYGDILVLNQEFNPLVLIENKTYGNEFSKAWNATLKNGDQLFSYYAVHKIPYLCLLTFKDAHTADMRLISMQDNPEHLERLNRDCKQEDKKRGFADSSNTNAKSYFEVWSQTYSNAFTTKGIFEEDIQAYNIGKTKYSLEDLRAVSADQISSIYHEFATILRHHSIGNYENSFYILVDLFLCKVIDEIKNPNDLQFTYKGVISDNPFLYCDRLLNLYEMGIKELFNKQVINVKKSAIGDLFKEAQRYEGKFKEKLDDIFDQQKYFNIKKFNFIEVENSEEFYLNFKVLVQVAGLIADLHLSQSQNNQFLGDLFEGFLNRHIHQTEGRFFTPTPITNFIIHSLPPLPNHPKVLDFACGAGHFLTEFMARHKDAKVHGIEKNKDLSKVAKLACIFHNPKSQSQVIFQDALDFIAPRYAKSFELESFDCLLSNPPYSVKGFLSTLEPSALNPFSLKSGIDPKSYENNNSIECFFLERALHFLKKGGICALILPVSVLQKGGLYEKTRALLLEHFKLLCIVELNSRTFGSTGTQTIILFAQKAQKYSTDLLDALTKANFEENKLEKDFKQTEFLKEYCAFRGYPYADFKAFMTDKNLNPALERSFSEYFSDFESKEPKTFKKKLPTEGLKQEWFKASSFYAKDPKQEGKAQQNAYFKSKDYQDTLKAWQREQALEQMHALELEKMRLFALIQGEEVLILKSPPDKKSDNKNNKAKIVEFLGYDWSKRKGDEGIKYTSAQTEDLESEALGNVQSIKHIQTPLYNPQDPEDPTKLAYAFKSFMHAVRTNTPRPNLSPYRDPDPAGYQLFSTPLRELIDFSKAVLDRTISLNPKQASLNPFEGCGYPLVKLGEVLKSMGKGKRPASFENPKGAIDFYKSSLEAYKCDAYDFDIEALIIGDGGSANIHYSTGKFASSDHTYIFKGASPDLRLRYVYLVLRHNLELLEAGFKGIALRNIAKKYIEEIKIPLPPLEVQEQIITECAQVEKRYAEVRMSVEQYKALIQAVLEACGVCGAKNGGGGGGGGGV</sequence>
<evidence type="ECO:0000256" key="3">
    <source>
        <dbReference type="ARBA" id="ARBA00011900"/>
    </source>
</evidence>
<dbReference type="Pfam" id="PF02384">
    <property type="entry name" value="N6_Mtase"/>
    <property type="match status" value="1"/>
</dbReference>
<comment type="similarity">
    <text evidence="1">Belongs to the N(4)/N(6)-methyltransferase family.</text>
</comment>
<accession>A0A553V4C3</accession>
<comment type="catalytic activity">
    <reaction evidence="9">
        <text>a 2'-deoxyadenosine in DNA + S-adenosyl-L-methionine = an N(6)-methyl-2'-deoxyadenosine in DNA + S-adenosyl-L-homocysteine + H(+)</text>
        <dbReference type="Rhea" id="RHEA:15197"/>
        <dbReference type="Rhea" id="RHEA-COMP:12418"/>
        <dbReference type="Rhea" id="RHEA-COMP:12419"/>
        <dbReference type="ChEBI" id="CHEBI:15378"/>
        <dbReference type="ChEBI" id="CHEBI:57856"/>
        <dbReference type="ChEBI" id="CHEBI:59789"/>
        <dbReference type="ChEBI" id="CHEBI:90615"/>
        <dbReference type="ChEBI" id="CHEBI:90616"/>
        <dbReference type="EC" id="2.1.1.72"/>
    </reaction>
</comment>
<dbReference type="EMBL" id="VKGC01000001">
    <property type="protein sequence ID" value="TSA87051.1"/>
    <property type="molecule type" value="Genomic_DNA"/>
</dbReference>
<dbReference type="GO" id="GO:0032259">
    <property type="term" value="P:methylation"/>
    <property type="evidence" value="ECO:0007669"/>
    <property type="project" value="UniProtKB-KW"/>
</dbReference>
<feature type="domain" description="DNA methylase adenine-specific" evidence="11">
    <location>
        <begin position="421"/>
        <end position="693"/>
    </location>
</feature>
<dbReference type="Proteomes" id="UP000319322">
    <property type="component" value="Unassembled WGS sequence"/>
</dbReference>
<dbReference type="InterPro" id="IPR051537">
    <property type="entry name" value="DNA_Adenine_Mtase"/>
</dbReference>
<evidence type="ECO:0000313" key="13">
    <source>
        <dbReference type="Proteomes" id="UP000319322"/>
    </source>
</evidence>
<dbReference type="GO" id="GO:0009307">
    <property type="term" value="P:DNA restriction-modification system"/>
    <property type="evidence" value="ECO:0007669"/>
    <property type="project" value="UniProtKB-KW"/>
</dbReference>
<dbReference type="Gene3D" id="3.90.220.20">
    <property type="entry name" value="DNA methylase specificity domains"/>
    <property type="match status" value="1"/>
</dbReference>
<evidence type="ECO:0000256" key="4">
    <source>
        <dbReference type="ARBA" id="ARBA00022603"/>
    </source>
</evidence>
<dbReference type="SUPFAM" id="SSF53335">
    <property type="entry name" value="S-adenosyl-L-methionine-dependent methyltransferases"/>
    <property type="match status" value="1"/>
</dbReference>
<dbReference type="RefSeq" id="WP_143928333.1">
    <property type="nucleotide sequence ID" value="NZ_VKGC01000001.1"/>
</dbReference>
<dbReference type="InterPro" id="IPR044946">
    <property type="entry name" value="Restrct_endonuc_typeI_TRD_sf"/>
</dbReference>
<dbReference type="Gene3D" id="3.40.50.150">
    <property type="entry name" value="Vaccinia Virus protein VP39"/>
    <property type="match status" value="1"/>
</dbReference>
<comment type="caution">
    <text evidence="12">The sequence shown here is derived from an EMBL/GenBank/DDBJ whole genome shotgun (WGS) entry which is preliminary data.</text>
</comment>
<dbReference type="CDD" id="cd02440">
    <property type="entry name" value="AdoMet_MTases"/>
    <property type="match status" value="1"/>
</dbReference>
<keyword evidence="8" id="KW-0238">DNA-binding</keyword>
<dbReference type="GO" id="GO:0009007">
    <property type="term" value="F:site-specific DNA-methyltransferase (adenine-specific) activity"/>
    <property type="evidence" value="ECO:0007669"/>
    <property type="project" value="UniProtKB-EC"/>
</dbReference>
<feature type="domain" description="Type I restriction modification DNA specificity" evidence="10">
    <location>
        <begin position="957"/>
        <end position="1087"/>
    </location>
</feature>
<dbReference type="SUPFAM" id="SSF116734">
    <property type="entry name" value="DNA methylase specificity domain"/>
    <property type="match status" value="1"/>
</dbReference>
<keyword evidence="13" id="KW-1185">Reference proteome</keyword>
<evidence type="ECO:0000256" key="8">
    <source>
        <dbReference type="ARBA" id="ARBA00023125"/>
    </source>
</evidence>
<evidence type="ECO:0000256" key="5">
    <source>
        <dbReference type="ARBA" id="ARBA00022679"/>
    </source>
</evidence>
<dbReference type="PANTHER" id="PTHR42933">
    <property type="entry name" value="SLR6095 PROTEIN"/>
    <property type="match status" value="1"/>
</dbReference>
<organism evidence="12 13">
    <name type="scientific">Helicobacter mehlei</name>
    <dbReference type="NCBI Taxonomy" id="2316080"/>
    <lineage>
        <taxon>Bacteria</taxon>
        <taxon>Pseudomonadati</taxon>
        <taxon>Campylobacterota</taxon>
        <taxon>Epsilonproteobacteria</taxon>
        <taxon>Campylobacterales</taxon>
        <taxon>Helicobacteraceae</taxon>
        <taxon>Helicobacter</taxon>
    </lineage>
</organism>
<proteinExistence type="inferred from homology"/>
<dbReference type="GO" id="GO:0008170">
    <property type="term" value="F:N-methyltransferase activity"/>
    <property type="evidence" value="ECO:0007669"/>
    <property type="project" value="InterPro"/>
</dbReference>
<evidence type="ECO:0000256" key="6">
    <source>
        <dbReference type="ARBA" id="ARBA00022691"/>
    </source>
</evidence>
<dbReference type="PRINTS" id="PR00507">
    <property type="entry name" value="N12N6MTFRASE"/>
</dbReference>
<keyword evidence="5" id="KW-0808">Transferase</keyword>
<dbReference type="InterPro" id="IPR000055">
    <property type="entry name" value="Restrct_endonuc_typeI_TRD"/>
</dbReference>